<evidence type="ECO:0000256" key="3">
    <source>
        <dbReference type="ARBA" id="ARBA00023002"/>
    </source>
</evidence>
<dbReference type="GO" id="GO:0051537">
    <property type="term" value="F:2 iron, 2 sulfur cluster binding"/>
    <property type="evidence" value="ECO:0007669"/>
    <property type="project" value="UniProtKB-KW"/>
</dbReference>
<keyword evidence="2" id="KW-0479">Metal-binding</keyword>
<keyword evidence="8" id="KW-1185">Reference proteome</keyword>
<dbReference type="InterPro" id="IPR036922">
    <property type="entry name" value="Rieske_2Fe-2S_sf"/>
</dbReference>
<keyword evidence="3" id="KW-0560">Oxidoreductase</keyword>
<dbReference type="PROSITE" id="PS51296">
    <property type="entry name" value="RIESKE"/>
    <property type="match status" value="1"/>
</dbReference>
<evidence type="ECO:0000256" key="1">
    <source>
        <dbReference type="ARBA" id="ARBA00022714"/>
    </source>
</evidence>
<dbReference type="Gene3D" id="3.90.380.10">
    <property type="entry name" value="Naphthalene 1,2-dioxygenase Alpha Subunit, Chain A, domain 1"/>
    <property type="match status" value="1"/>
</dbReference>
<dbReference type="Pfam" id="PF00355">
    <property type="entry name" value="Rieske"/>
    <property type="match status" value="1"/>
</dbReference>
<dbReference type="InterPro" id="IPR044043">
    <property type="entry name" value="VanA_C_cat"/>
</dbReference>
<dbReference type="EMBL" id="VFOR01000003">
    <property type="protein sequence ID" value="TQL57320.1"/>
    <property type="molecule type" value="Genomic_DNA"/>
</dbReference>
<dbReference type="Proteomes" id="UP000316196">
    <property type="component" value="Unassembled WGS sequence"/>
</dbReference>
<dbReference type="SUPFAM" id="SSF50022">
    <property type="entry name" value="ISP domain"/>
    <property type="match status" value="1"/>
</dbReference>
<evidence type="ECO:0000259" key="6">
    <source>
        <dbReference type="PROSITE" id="PS51296"/>
    </source>
</evidence>
<evidence type="ECO:0000256" key="2">
    <source>
        <dbReference type="ARBA" id="ARBA00022723"/>
    </source>
</evidence>
<dbReference type="InterPro" id="IPR017941">
    <property type="entry name" value="Rieske_2Fe-2S"/>
</dbReference>
<evidence type="ECO:0000256" key="5">
    <source>
        <dbReference type="ARBA" id="ARBA00023014"/>
    </source>
</evidence>
<keyword evidence="4" id="KW-0408">Iron</keyword>
<comment type="caution">
    <text evidence="7">The sequence shown here is derived from an EMBL/GenBank/DDBJ whole genome shotgun (WGS) entry which is preliminary data.</text>
</comment>
<dbReference type="OrthoDB" id="5243643at2"/>
<evidence type="ECO:0000313" key="7">
    <source>
        <dbReference type="EMBL" id="TQL57320.1"/>
    </source>
</evidence>
<evidence type="ECO:0000256" key="4">
    <source>
        <dbReference type="ARBA" id="ARBA00023004"/>
    </source>
</evidence>
<protein>
    <submittedName>
        <fullName evidence="7">Phenylpropionate dioxygenase-like ring-hydroxylating dioxygenase large terminal subunit</fullName>
    </submittedName>
</protein>
<feature type="domain" description="Rieske" evidence="6">
    <location>
        <begin position="10"/>
        <end position="99"/>
    </location>
</feature>
<dbReference type="GO" id="GO:0046872">
    <property type="term" value="F:metal ion binding"/>
    <property type="evidence" value="ECO:0007669"/>
    <property type="project" value="UniProtKB-KW"/>
</dbReference>
<accession>A0A542ZAQ1</accession>
<dbReference type="AlphaFoldDB" id="A0A542ZAQ1"/>
<dbReference type="GO" id="GO:0051213">
    <property type="term" value="F:dioxygenase activity"/>
    <property type="evidence" value="ECO:0007669"/>
    <property type="project" value="UniProtKB-KW"/>
</dbReference>
<keyword evidence="1" id="KW-0001">2Fe-2S</keyword>
<dbReference type="PANTHER" id="PTHR21266">
    <property type="entry name" value="IRON-SULFUR DOMAIN CONTAINING PROTEIN"/>
    <property type="match status" value="1"/>
</dbReference>
<dbReference type="RefSeq" id="WP_142094411.1">
    <property type="nucleotide sequence ID" value="NZ_BAAAMD010000003.1"/>
</dbReference>
<dbReference type="Gene3D" id="2.102.10.10">
    <property type="entry name" value="Rieske [2Fe-2S] iron-sulphur domain"/>
    <property type="match status" value="1"/>
</dbReference>
<reference evidence="7 8" key="1">
    <citation type="submission" date="2019-06" db="EMBL/GenBank/DDBJ databases">
        <title>Sequencing the genomes of 1000 actinobacteria strains.</title>
        <authorList>
            <person name="Klenk H.-P."/>
        </authorList>
    </citation>
    <scope>NUCLEOTIDE SEQUENCE [LARGE SCALE GENOMIC DNA]</scope>
    <source>
        <strain evidence="7 8">DSM 8251</strain>
    </source>
</reference>
<keyword evidence="7" id="KW-0223">Dioxygenase</keyword>
<proteinExistence type="predicted"/>
<dbReference type="SUPFAM" id="SSF55961">
    <property type="entry name" value="Bet v1-like"/>
    <property type="match status" value="1"/>
</dbReference>
<keyword evidence="5" id="KW-0411">Iron-sulfur</keyword>
<name>A0A542ZAQ1_9ACTN</name>
<dbReference type="Pfam" id="PF19112">
    <property type="entry name" value="VanA_C"/>
    <property type="match status" value="1"/>
</dbReference>
<evidence type="ECO:0000313" key="8">
    <source>
        <dbReference type="Proteomes" id="UP000316196"/>
    </source>
</evidence>
<dbReference type="GO" id="GO:0016705">
    <property type="term" value="F:oxidoreductase activity, acting on paired donors, with incorporation or reduction of molecular oxygen"/>
    <property type="evidence" value="ECO:0007669"/>
    <property type="project" value="UniProtKB-ARBA"/>
</dbReference>
<dbReference type="InterPro" id="IPR050584">
    <property type="entry name" value="Cholesterol_7-desaturase"/>
</dbReference>
<sequence>MTTNDLHNGWYLLALVEELTETITPVRIGHRRLMLLRLADEVVFADAVCPHRGADLSGGTLLRTKRGNDVVACPFHARSFRVGSLTRYPVMEKGGMIFGRLTDSDSGDRGLAALLGELLQGDVHSAVHTTVSAEPRLIPENAFDIHHFAPVHGVPLVMNARTRKDDAGACHIHATFRTGTDPFAQEARDDDPAELVAAVRGGADSQDSEFHAVAVSPSLVLTRYGSTPDDPLVVTGVLPLPEGGCAVRVAISANLPQEKLQHAVAGAERAFQQDIPVWEGLTPGCDHLDVLDGTVRAFRQFCAGFQTIPPVAGDTSCAGATSGEGK</sequence>
<dbReference type="PANTHER" id="PTHR21266:SF60">
    <property type="entry name" value="3-KETOSTEROID-9-ALPHA-MONOOXYGENASE, OXYGENASE COMPONENT"/>
    <property type="match status" value="1"/>
</dbReference>
<gene>
    <name evidence="7" type="ORF">FB460_2397</name>
</gene>
<dbReference type="GO" id="GO:0004497">
    <property type="term" value="F:monooxygenase activity"/>
    <property type="evidence" value="ECO:0007669"/>
    <property type="project" value="UniProtKB-ARBA"/>
</dbReference>
<organism evidence="7 8">
    <name type="scientific">Propioniferax innocua</name>
    <dbReference type="NCBI Taxonomy" id="1753"/>
    <lineage>
        <taxon>Bacteria</taxon>
        <taxon>Bacillati</taxon>
        <taxon>Actinomycetota</taxon>
        <taxon>Actinomycetes</taxon>
        <taxon>Propionibacteriales</taxon>
        <taxon>Propionibacteriaceae</taxon>
        <taxon>Propioniferax</taxon>
    </lineage>
</organism>